<evidence type="ECO:0000256" key="1">
    <source>
        <dbReference type="ARBA" id="ARBA00004651"/>
    </source>
</evidence>
<protein>
    <submittedName>
        <fullName evidence="14">5-hydroxytryptamine receptor 2A</fullName>
    </submittedName>
</protein>
<feature type="compositionally biased region" description="Low complexity" evidence="11">
    <location>
        <begin position="397"/>
        <end position="408"/>
    </location>
</feature>
<dbReference type="PROSITE" id="PS50262">
    <property type="entry name" value="G_PROTEIN_RECEP_F1_2"/>
    <property type="match status" value="1"/>
</dbReference>
<dbReference type="AlphaFoldDB" id="A0A8X6HP10"/>
<comment type="subcellular location">
    <subcellularLocation>
        <location evidence="1">Cell membrane</location>
        <topology evidence="1">Multi-pass membrane protein</topology>
    </subcellularLocation>
</comment>
<dbReference type="GO" id="GO:0007268">
    <property type="term" value="P:chemical synaptic transmission"/>
    <property type="evidence" value="ECO:0007669"/>
    <property type="project" value="TreeGrafter"/>
</dbReference>
<evidence type="ECO:0000313" key="14">
    <source>
        <dbReference type="EMBL" id="GFR27299.1"/>
    </source>
</evidence>
<feature type="transmembrane region" description="Helical" evidence="12">
    <location>
        <begin position="468"/>
        <end position="487"/>
    </location>
</feature>
<sequence>MDVYVDVEISQTPGISVGTQPNVFGYRTRKSDFDWSSPNTKSETPDFGIHGIDNVSLIDSAFYDSKTEFLDINISAEFMKEGYGYNKTCPWAACVVENGTALLEDEEFSSEGRNWLFLLLCVLVVAGGLGNVLVCLAICLEKRLQNVTNYFLLSLAVADLLVCIAVMPFGILEGFLGYWPFEWTICSVWVSCDVLSCSSSIMHMCFISLGRYLGIRNPLKTRSSSKKMVMMKIVLVWLVSMVITSPITVLAMIDPTNIQPSPGSCAINNRFFFIFGSMFAFYVPMIIMVVTYVLTVRLLQRKAKFLAEKPTRRVPFIRKGRRSSPGSESEGPARNGNLPQSSSSNTCQHCGRCQASDSSCGDNKGLLSPQQTPRSSSSQGFIRIRVGGQSGHGQHNSRSSSQPPKQQQLVPGMVRTLGTNQVMNEQKATKVLGIVFFCFVICWTPFFILNILFAFMDPKTFHPYLATTFLWLGYVSSTINPIIYTVFNKTFKRAFWKLLTCKLHFSRHVSLNSNNDLATWAFRSANYTTKSGSPSEMYQESTMC</sequence>
<accession>A0A8X6HP10</accession>
<feature type="region of interest" description="Disordered" evidence="11">
    <location>
        <begin position="387"/>
        <end position="409"/>
    </location>
</feature>
<evidence type="ECO:0000256" key="6">
    <source>
        <dbReference type="ARBA" id="ARBA00023040"/>
    </source>
</evidence>
<comment type="caution">
    <text evidence="14">The sequence shown here is derived from an EMBL/GenBank/DDBJ whole genome shotgun (WGS) entry which is preliminary data.</text>
</comment>
<evidence type="ECO:0000256" key="4">
    <source>
        <dbReference type="ARBA" id="ARBA00022692"/>
    </source>
</evidence>
<dbReference type="SMART" id="SM01381">
    <property type="entry name" value="7TM_GPCR_Srsx"/>
    <property type="match status" value="1"/>
</dbReference>
<name>A0A8X6HP10_TRICU</name>
<dbReference type="Proteomes" id="UP000887116">
    <property type="component" value="Unassembled WGS sequence"/>
</dbReference>
<feature type="transmembrane region" description="Helical" evidence="12">
    <location>
        <begin position="115"/>
        <end position="138"/>
    </location>
</feature>
<feature type="transmembrane region" description="Helical" evidence="12">
    <location>
        <begin position="188"/>
        <end position="213"/>
    </location>
</feature>
<dbReference type="GO" id="GO:0051378">
    <property type="term" value="F:serotonin binding"/>
    <property type="evidence" value="ECO:0007669"/>
    <property type="project" value="TreeGrafter"/>
</dbReference>
<dbReference type="GO" id="GO:0030594">
    <property type="term" value="F:neurotransmitter receptor activity"/>
    <property type="evidence" value="ECO:0007669"/>
    <property type="project" value="TreeGrafter"/>
</dbReference>
<feature type="transmembrane region" description="Helical" evidence="12">
    <location>
        <begin position="273"/>
        <end position="294"/>
    </location>
</feature>
<evidence type="ECO:0000256" key="3">
    <source>
        <dbReference type="ARBA" id="ARBA00022475"/>
    </source>
</evidence>
<evidence type="ECO:0000256" key="7">
    <source>
        <dbReference type="ARBA" id="ARBA00023136"/>
    </source>
</evidence>
<keyword evidence="15" id="KW-1185">Reference proteome</keyword>
<keyword evidence="3" id="KW-1003">Cell membrane</keyword>
<dbReference type="GO" id="GO:0007210">
    <property type="term" value="P:serotonin receptor signaling pathway"/>
    <property type="evidence" value="ECO:0007669"/>
    <property type="project" value="TreeGrafter"/>
</dbReference>
<dbReference type="Pfam" id="PF00001">
    <property type="entry name" value="7tm_1"/>
    <property type="match status" value="1"/>
</dbReference>
<evidence type="ECO:0000256" key="5">
    <source>
        <dbReference type="ARBA" id="ARBA00022989"/>
    </source>
</evidence>
<feature type="domain" description="G-protein coupled receptors family 1 profile" evidence="13">
    <location>
        <begin position="130"/>
        <end position="484"/>
    </location>
</feature>
<evidence type="ECO:0000256" key="2">
    <source>
        <dbReference type="ARBA" id="ARBA00010663"/>
    </source>
</evidence>
<feature type="transmembrane region" description="Helical" evidence="12">
    <location>
        <begin position="431"/>
        <end position="456"/>
    </location>
</feature>
<feature type="transmembrane region" description="Helical" evidence="12">
    <location>
        <begin position="234"/>
        <end position="253"/>
    </location>
</feature>
<dbReference type="InterPro" id="IPR017452">
    <property type="entry name" value="GPCR_Rhodpsn_7TM"/>
</dbReference>
<dbReference type="SUPFAM" id="SSF81321">
    <property type="entry name" value="Family A G protein-coupled receptor-like"/>
    <property type="match status" value="1"/>
</dbReference>
<evidence type="ECO:0000256" key="9">
    <source>
        <dbReference type="ARBA" id="ARBA00023170"/>
    </source>
</evidence>
<keyword evidence="10" id="KW-0807">Transducer</keyword>
<dbReference type="GO" id="GO:0007187">
    <property type="term" value="P:G protein-coupled receptor signaling pathway, coupled to cyclic nucleotide second messenger"/>
    <property type="evidence" value="ECO:0007669"/>
    <property type="project" value="TreeGrafter"/>
</dbReference>
<dbReference type="GO" id="GO:0045202">
    <property type="term" value="C:synapse"/>
    <property type="evidence" value="ECO:0007669"/>
    <property type="project" value="GOC"/>
</dbReference>
<dbReference type="GO" id="GO:0030425">
    <property type="term" value="C:dendrite"/>
    <property type="evidence" value="ECO:0007669"/>
    <property type="project" value="TreeGrafter"/>
</dbReference>
<dbReference type="PRINTS" id="PR00237">
    <property type="entry name" value="GPCRRHODOPSN"/>
</dbReference>
<keyword evidence="5 12" id="KW-1133">Transmembrane helix</keyword>
<dbReference type="PANTHER" id="PTHR24247:SF228">
    <property type="entry name" value="5-HYDROXYTRYPTAMINE (SEROTONIN) RECEPTOR 2A, ISOFORM B"/>
    <property type="match status" value="1"/>
</dbReference>
<comment type="similarity">
    <text evidence="2">Belongs to the G-protein coupled receptor 1 family.</text>
</comment>
<dbReference type="GO" id="GO:0005886">
    <property type="term" value="C:plasma membrane"/>
    <property type="evidence" value="ECO:0007669"/>
    <property type="project" value="UniProtKB-SubCell"/>
</dbReference>
<evidence type="ECO:0000256" key="8">
    <source>
        <dbReference type="ARBA" id="ARBA00023157"/>
    </source>
</evidence>
<evidence type="ECO:0000256" key="10">
    <source>
        <dbReference type="ARBA" id="ARBA00023224"/>
    </source>
</evidence>
<evidence type="ECO:0000259" key="13">
    <source>
        <dbReference type="PROSITE" id="PS50262"/>
    </source>
</evidence>
<evidence type="ECO:0000256" key="12">
    <source>
        <dbReference type="SAM" id="Phobius"/>
    </source>
</evidence>
<reference evidence="14" key="1">
    <citation type="submission" date="2020-07" db="EMBL/GenBank/DDBJ databases">
        <title>Multicomponent nature underlies the extraordinary mechanical properties of spider dragline silk.</title>
        <authorList>
            <person name="Kono N."/>
            <person name="Nakamura H."/>
            <person name="Mori M."/>
            <person name="Yoshida Y."/>
            <person name="Ohtoshi R."/>
            <person name="Malay A.D."/>
            <person name="Moran D.A.P."/>
            <person name="Tomita M."/>
            <person name="Numata K."/>
            <person name="Arakawa K."/>
        </authorList>
    </citation>
    <scope>NUCLEOTIDE SEQUENCE</scope>
</reference>
<dbReference type="GO" id="GO:0004993">
    <property type="term" value="F:G protein-coupled serotonin receptor activity"/>
    <property type="evidence" value="ECO:0007669"/>
    <property type="project" value="TreeGrafter"/>
</dbReference>
<feature type="transmembrane region" description="Helical" evidence="12">
    <location>
        <begin position="150"/>
        <end position="176"/>
    </location>
</feature>
<keyword evidence="8" id="KW-1015">Disulfide bond</keyword>
<gene>
    <name evidence="14" type="primary">HTR2A</name>
    <name evidence="14" type="ORF">TNCT_87771</name>
</gene>
<dbReference type="PANTHER" id="PTHR24247">
    <property type="entry name" value="5-HYDROXYTRYPTAMINE RECEPTOR"/>
    <property type="match status" value="1"/>
</dbReference>
<keyword evidence="9 14" id="KW-0675">Receptor</keyword>
<dbReference type="FunFam" id="1.20.1070.10:FF:000523">
    <property type="entry name" value="5-hydroxytryptamine receptor 2B"/>
    <property type="match status" value="1"/>
</dbReference>
<evidence type="ECO:0000256" key="11">
    <source>
        <dbReference type="SAM" id="MobiDB-lite"/>
    </source>
</evidence>
<dbReference type="OrthoDB" id="10034726at2759"/>
<keyword evidence="7 12" id="KW-0472">Membrane</keyword>
<proteinExistence type="inferred from homology"/>
<evidence type="ECO:0000313" key="15">
    <source>
        <dbReference type="Proteomes" id="UP000887116"/>
    </source>
</evidence>
<feature type="compositionally biased region" description="Low complexity" evidence="11">
    <location>
        <begin position="323"/>
        <end position="332"/>
    </location>
</feature>
<feature type="region of interest" description="Disordered" evidence="11">
    <location>
        <begin position="316"/>
        <end position="342"/>
    </location>
</feature>
<dbReference type="Gene3D" id="1.20.1070.10">
    <property type="entry name" value="Rhodopsin 7-helix transmembrane proteins"/>
    <property type="match status" value="1"/>
</dbReference>
<keyword evidence="4 12" id="KW-0812">Transmembrane</keyword>
<organism evidence="14 15">
    <name type="scientific">Trichonephila clavata</name>
    <name type="common">Joro spider</name>
    <name type="synonym">Nephila clavata</name>
    <dbReference type="NCBI Taxonomy" id="2740835"/>
    <lineage>
        <taxon>Eukaryota</taxon>
        <taxon>Metazoa</taxon>
        <taxon>Ecdysozoa</taxon>
        <taxon>Arthropoda</taxon>
        <taxon>Chelicerata</taxon>
        <taxon>Arachnida</taxon>
        <taxon>Araneae</taxon>
        <taxon>Araneomorphae</taxon>
        <taxon>Entelegynae</taxon>
        <taxon>Araneoidea</taxon>
        <taxon>Nephilidae</taxon>
        <taxon>Trichonephila</taxon>
    </lineage>
</organism>
<dbReference type="EMBL" id="BMAO01038816">
    <property type="protein sequence ID" value="GFR27299.1"/>
    <property type="molecule type" value="Genomic_DNA"/>
</dbReference>
<dbReference type="InterPro" id="IPR000276">
    <property type="entry name" value="GPCR_Rhodpsn"/>
</dbReference>
<keyword evidence="6" id="KW-0297">G-protein coupled receptor</keyword>